<dbReference type="Proteomes" id="UP000265970">
    <property type="component" value="Unassembled WGS sequence"/>
</dbReference>
<sequence>MVSSYAIHAVWAVGRSVRRPQSLSDIPQNMGEGRVMGANDVKSEQACMAAIAHDMTAWLQL</sequence>
<dbReference type="EMBL" id="QRZV01000005">
    <property type="protein sequence ID" value="RGW08368.1"/>
    <property type="molecule type" value="Genomic_DNA"/>
</dbReference>
<comment type="caution">
    <text evidence="1">The sequence shown here is derived from an EMBL/GenBank/DDBJ whole genome shotgun (WGS) entry which is preliminary data.</text>
</comment>
<evidence type="ECO:0000313" key="2">
    <source>
        <dbReference type="Proteomes" id="UP000265970"/>
    </source>
</evidence>
<organism evidence="1 2">
    <name type="scientific">Bifidobacterium pseudolongum</name>
    <dbReference type="NCBI Taxonomy" id="1694"/>
    <lineage>
        <taxon>Bacteria</taxon>
        <taxon>Bacillati</taxon>
        <taxon>Actinomycetota</taxon>
        <taxon>Actinomycetes</taxon>
        <taxon>Bifidobacteriales</taxon>
        <taxon>Bifidobacteriaceae</taxon>
        <taxon>Bifidobacterium</taxon>
    </lineage>
</organism>
<gene>
    <name evidence="1" type="ORF">DWV92_08010</name>
</gene>
<dbReference type="AlphaFoldDB" id="A0A395XCV8"/>
<accession>A0A395XCV8</accession>
<protein>
    <submittedName>
        <fullName evidence="1">Uncharacterized protein</fullName>
    </submittedName>
</protein>
<reference evidence="1 2" key="1">
    <citation type="submission" date="2018-08" db="EMBL/GenBank/DDBJ databases">
        <title>A genome reference for cultivated species of the human gut microbiota.</title>
        <authorList>
            <person name="Zou Y."/>
            <person name="Xue W."/>
            <person name="Luo G."/>
        </authorList>
    </citation>
    <scope>NUCLEOTIDE SEQUENCE [LARGE SCALE GENOMIC DNA]</scope>
    <source>
        <strain evidence="1 2">AF13-3LB</strain>
    </source>
</reference>
<proteinExistence type="predicted"/>
<name>A0A395XCV8_9BIFI</name>
<evidence type="ECO:0000313" key="1">
    <source>
        <dbReference type="EMBL" id="RGW08368.1"/>
    </source>
</evidence>